<evidence type="ECO:0000256" key="1">
    <source>
        <dbReference type="ARBA" id="ARBA00008520"/>
    </source>
</evidence>
<keyword evidence="2" id="KW-0813">Transport</keyword>
<evidence type="ECO:0000313" key="6">
    <source>
        <dbReference type="Proteomes" id="UP000261905"/>
    </source>
</evidence>
<sequence length="436" mass="48681">MRRSKRYPILIGIMLLITVLLAACGQNNAATGESGGTEGGEKKVTIRYLSFEVEIAEQLSRMFKEYEALNPGVTIMFETIGSGADSASALRAKFNSGNEPDIFQNGGYSELDLWIDHLEDLSDEPWAKNVVEMAREPITRDGKLYGQPLKVEGYGFIYNKDLFKKAGITKVPETLAELEEVANQLQNAGITPFLNPYGEWWIIGNHLANIPFAYQEDPNSFIKGLNEGTKSFASNEVFNQWLDLVDLTLKYGNKNPLQVDYNTQLTEFATGKAAMTQQGNWASIPLLKANPDLNIGFLPMPINNDAASMNKLPIGVPNYWVLNKKSDPEVKKAAKALLNWMVSNEEGQHYLMSEFKQIPAIETVRGDKEVLGQLAGDVMRYMDEGKTISWNWFKFPAAEATSHYFADALQAYSAGKMTREELLAAFQNAWKNLNNS</sequence>
<evidence type="ECO:0000256" key="2">
    <source>
        <dbReference type="ARBA" id="ARBA00022448"/>
    </source>
</evidence>
<dbReference type="EMBL" id="QUBQ01000002">
    <property type="protein sequence ID" value="REK74778.1"/>
    <property type="molecule type" value="Genomic_DNA"/>
</dbReference>
<comment type="similarity">
    <text evidence="1">Belongs to the bacterial solute-binding protein 1 family.</text>
</comment>
<dbReference type="AlphaFoldDB" id="A0A371PGW1"/>
<organism evidence="5 6">
    <name type="scientific">Paenibacillus paeoniae</name>
    <dbReference type="NCBI Taxonomy" id="2292705"/>
    <lineage>
        <taxon>Bacteria</taxon>
        <taxon>Bacillati</taxon>
        <taxon>Bacillota</taxon>
        <taxon>Bacilli</taxon>
        <taxon>Bacillales</taxon>
        <taxon>Paenibacillaceae</taxon>
        <taxon>Paenibacillus</taxon>
    </lineage>
</organism>
<accession>A0A371PGW1</accession>
<evidence type="ECO:0000256" key="3">
    <source>
        <dbReference type="ARBA" id="ARBA00022729"/>
    </source>
</evidence>
<feature type="signal peptide" evidence="4">
    <location>
        <begin position="1"/>
        <end position="22"/>
    </location>
</feature>
<dbReference type="Proteomes" id="UP000261905">
    <property type="component" value="Unassembled WGS sequence"/>
</dbReference>
<evidence type="ECO:0000313" key="5">
    <source>
        <dbReference type="EMBL" id="REK74778.1"/>
    </source>
</evidence>
<dbReference type="SUPFAM" id="SSF53850">
    <property type="entry name" value="Periplasmic binding protein-like II"/>
    <property type="match status" value="1"/>
</dbReference>
<dbReference type="Pfam" id="PF01547">
    <property type="entry name" value="SBP_bac_1"/>
    <property type="match status" value="1"/>
</dbReference>
<evidence type="ECO:0000256" key="4">
    <source>
        <dbReference type="SAM" id="SignalP"/>
    </source>
</evidence>
<feature type="chain" id="PRO_5039434318" evidence="4">
    <location>
        <begin position="23"/>
        <end position="436"/>
    </location>
</feature>
<dbReference type="PANTHER" id="PTHR43649:SF34">
    <property type="entry name" value="ABC TRANSPORTER PERIPLASMIC-BINDING PROTEIN YCJN-RELATED"/>
    <property type="match status" value="1"/>
</dbReference>
<dbReference type="PANTHER" id="PTHR43649">
    <property type="entry name" value="ARABINOSE-BINDING PROTEIN-RELATED"/>
    <property type="match status" value="1"/>
</dbReference>
<dbReference type="Gene3D" id="3.40.190.10">
    <property type="entry name" value="Periplasmic binding protein-like II"/>
    <property type="match status" value="2"/>
</dbReference>
<dbReference type="PROSITE" id="PS51257">
    <property type="entry name" value="PROKAR_LIPOPROTEIN"/>
    <property type="match status" value="1"/>
</dbReference>
<name>A0A371PGW1_9BACL</name>
<keyword evidence="3 4" id="KW-0732">Signal</keyword>
<gene>
    <name evidence="5" type="ORF">DX130_14010</name>
</gene>
<proteinExistence type="inferred from homology"/>
<reference evidence="5 6" key="1">
    <citation type="submission" date="2018-08" db="EMBL/GenBank/DDBJ databases">
        <title>Paenibacillus sp. M4BSY-1, whole genome shotgun sequence.</title>
        <authorList>
            <person name="Tuo L."/>
        </authorList>
    </citation>
    <scope>NUCLEOTIDE SEQUENCE [LARGE SCALE GENOMIC DNA]</scope>
    <source>
        <strain evidence="5 6">M4BSY-1</strain>
    </source>
</reference>
<dbReference type="OrthoDB" id="9763054at2"/>
<dbReference type="InterPro" id="IPR050490">
    <property type="entry name" value="Bact_solute-bd_prot1"/>
</dbReference>
<keyword evidence="6" id="KW-1185">Reference proteome</keyword>
<comment type="caution">
    <text evidence="5">The sequence shown here is derived from an EMBL/GenBank/DDBJ whole genome shotgun (WGS) entry which is preliminary data.</text>
</comment>
<protein>
    <submittedName>
        <fullName evidence="5">Carbohydrate ABC transporter substrate-binding protein</fullName>
    </submittedName>
</protein>
<dbReference type="InterPro" id="IPR006059">
    <property type="entry name" value="SBP"/>
</dbReference>